<reference evidence="8 10" key="1">
    <citation type="journal article" date="2011" name="Nature">
        <title>The Medicago genome provides insight into the evolution of rhizobial symbioses.</title>
        <authorList>
            <person name="Young N.D."/>
            <person name="Debelle F."/>
            <person name="Oldroyd G.E."/>
            <person name="Geurts R."/>
            <person name="Cannon S.B."/>
            <person name="Udvardi M.K."/>
            <person name="Benedito V.A."/>
            <person name="Mayer K.F."/>
            <person name="Gouzy J."/>
            <person name="Schoof H."/>
            <person name="Van de Peer Y."/>
            <person name="Proost S."/>
            <person name="Cook D.R."/>
            <person name="Meyers B.C."/>
            <person name="Spannagl M."/>
            <person name="Cheung F."/>
            <person name="De Mita S."/>
            <person name="Krishnakumar V."/>
            <person name="Gundlach H."/>
            <person name="Zhou S."/>
            <person name="Mudge J."/>
            <person name="Bharti A.K."/>
            <person name="Murray J.D."/>
            <person name="Naoumkina M.A."/>
            <person name="Rosen B."/>
            <person name="Silverstein K.A."/>
            <person name="Tang H."/>
            <person name="Rombauts S."/>
            <person name="Zhao P.X."/>
            <person name="Zhou P."/>
            <person name="Barbe V."/>
            <person name="Bardou P."/>
            <person name="Bechner M."/>
            <person name="Bellec A."/>
            <person name="Berger A."/>
            <person name="Berges H."/>
            <person name="Bidwell S."/>
            <person name="Bisseling T."/>
            <person name="Choisne N."/>
            <person name="Couloux A."/>
            <person name="Denny R."/>
            <person name="Deshpande S."/>
            <person name="Dai X."/>
            <person name="Doyle J.J."/>
            <person name="Dudez A.M."/>
            <person name="Farmer A.D."/>
            <person name="Fouteau S."/>
            <person name="Franken C."/>
            <person name="Gibelin C."/>
            <person name="Gish J."/>
            <person name="Goldstein S."/>
            <person name="Gonzalez A.J."/>
            <person name="Green P.J."/>
            <person name="Hallab A."/>
            <person name="Hartog M."/>
            <person name="Hua A."/>
            <person name="Humphray S.J."/>
            <person name="Jeong D.H."/>
            <person name="Jing Y."/>
            <person name="Jocker A."/>
            <person name="Kenton S.M."/>
            <person name="Kim D.J."/>
            <person name="Klee K."/>
            <person name="Lai H."/>
            <person name="Lang C."/>
            <person name="Lin S."/>
            <person name="Macmil S.L."/>
            <person name="Magdelenat G."/>
            <person name="Matthews L."/>
            <person name="McCorrison J."/>
            <person name="Monaghan E.L."/>
            <person name="Mun J.H."/>
            <person name="Najar F.Z."/>
            <person name="Nicholson C."/>
            <person name="Noirot C."/>
            <person name="O'Bleness M."/>
            <person name="Paule C.R."/>
            <person name="Poulain J."/>
            <person name="Prion F."/>
            <person name="Qin B."/>
            <person name="Qu C."/>
            <person name="Retzel E.F."/>
            <person name="Riddle C."/>
            <person name="Sallet E."/>
            <person name="Samain S."/>
            <person name="Samson N."/>
            <person name="Sanders I."/>
            <person name="Saurat O."/>
            <person name="Scarpelli C."/>
            <person name="Schiex T."/>
            <person name="Segurens B."/>
            <person name="Severin A.J."/>
            <person name="Sherrier D.J."/>
            <person name="Shi R."/>
            <person name="Sims S."/>
            <person name="Singer S.R."/>
            <person name="Sinharoy S."/>
            <person name="Sterck L."/>
            <person name="Viollet A."/>
            <person name="Wang B.B."/>
            <person name="Wang K."/>
            <person name="Wang M."/>
            <person name="Wang X."/>
            <person name="Warfsmann J."/>
            <person name="Weissenbach J."/>
            <person name="White D.D."/>
            <person name="White J.D."/>
            <person name="Wiley G.B."/>
            <person name="Wincker P."/>
            <person name="Xing Y."/>
            <person name="Yang L."/>
            <person name="Yao Z."/>
            <person name="Ying F."/>
            <person name="Zhai J."/>
            <person name="Zhou L."/>
            <person name="Zuber A."/>
            <person name="Denarie J."/>
            <person name="Dixon R.A."/>
            <person name="May G.D."/>
            <person name="Schwartz D.C."/>
            <person name="Rogers J."/>
            <person name="Quetier F."/>
            <person name="Town C.D."/>
            <person name="Roe B.A."/>
        </authorList>
    </citation>
    <scope>NUCLEOTIDE SEQUENCE [LARGE SCALE GENOMIC DNA]</scope>
    <source>
        <strain evidence="8">A17</strain>
        <strain evidence="9 10">cv. Jemalong A17</strain>
    </source>
</reference>
<feature type="region of interest" description="Disordered" evidence="7">
    <location>
        <begin position="1"/>
        <end position="33"/>
    </location>
</feature>
<keyword evidence="10" id="KW-1185">Reference proteome</keyword>
<comment type="similarity">
    <text evidence="1 5">Belongs to the importin alpha family.</text>
</comment>
<evidence type="ECO:0000256" key="3">
    <source>
        <dbReference type="ARBA" id="ARBA00022737"/>
    </source>
</evidence>
<reference evidence="8 10" key="2">
    <citation type="journal article" date="2014" name="BMC Genomics">
        <title>An improved genome release (version Mt4.0) for the model legume Medicago truncatula.</title>
        <authorList>
            <person name="Tang H."/>
            <person name="Krishnakumar V."/>
            <person name="Bidwell S."/>
            <person name="Rosen B."/>
            <person name="Chan A."/>
            <person name="Zhou S."/>
            <person name="Gentzbittel L."/>
            <person name="Childs K.L."/>
            <person name="Yandell M."/>
            <person name="Gundlach H."/>
            <person name="Mayer K.F."/>
            <person name="Schwartz D.C."/>
            <person name="Town C.D."/>
        </authorList>
    </citation>
    <scope>GENOME REANNOTATION</scope>
    <source>
        <strain evidence="8">A17</strain>
        <strain evidence="9 10">cv. Jemalong A17</strain>
    </source>
</reference>
<keyword evidence="2 5" id="KW-0813">Transport</keyword>
<dbReference type="GO" id="GO:0061608">
    <property type="term" value="F:nuclear import signal receptor activity"/>
    <property type="evidence" value="ECO:0000318"/>
    <property type="project" value="GO_Central"/>
</dbReference>
<evidence type="ECO:0000313" key="10">
    <source>
        <dbReference type="Proteomes" id="UP000002051"/>
    </source>
</evidence>
<keyword evidence="4 5" id="KW-0653">Protein transport</keyword>
<dbReference type="Pfam" id="PF00514">
    <property type="entry name" value="Arm"/>
    <property type="match status" value="3"/>
</dbReference>
<dbReference type="PIRSF" id="PIRSF005673">
    <property type="entry name" value="Importin_alpha"/>
    <property type="match status" value="1"/>
</dbReference>
<feature type="repeat" description="ARM" evidence="6">
    <location>
        <begin position="176"/>
        <end position="218"/>
    </location>
</feature>
<dbReference type="PROSITE" id="PS50176">
    <property type="entry name" value="ARM_REPEAT"/>
    <property type="match status" value="1"/>
</dbReference>
<dbReference type="GO" id="GO:0006607">
    <property type="term" value="P:NLS-bearing protein import into nucleus"/>
    <property type="evidence" value="ECO:0000318"/>
    <property type="project" value="GO_Central"/>
</dbReference>
<protein>
    <recommendedName>
        <fullName evidence="5">Importin subunit alpha</fullName>
    </recommendedName>
</protein>
<dbReference type="SMART" id="SM00185">
    <property type="entry name" value="ARM"/>
    <property type="match status" value="7"/>
</dbReference>
<dbReference type="InterPro" id="IPR016024">
    <property type="entry name" value="ARM-type_fold"/>
</dbReference>
<dbReference type="GO" id="GO:0008139">
    <property type="term" value="F:nuclear localization sequence binding"/>
    <property type="evidence" value="ECO:0000318"/>
    <property type="project" value="GO_Central"/>
</dbReference>
<organism evidence="8 10">
    <name type="scientific">Medicago truncatula</name>
    <name type="common">Barrel medic</name>
    <name type="synonym">Medicago tribuloides</name>
    <dbReference type="NCBI Taxonomy" id="3880"/>
    <lineage>
        <taxon>Eukaryota</taxon>
        <taxon>Viridiplantae</taxon>
        <taxon>Streptophyta</taxon>
        <taxon>Embryophyta</taxon>
        <taxon>Tracheophyta</taxon>
        <taxon>Spermatophyta</taxon>
        <taxon>Magnoliopsida</taxon>
        <taxon>eudicotyledons</taxon>
        <taxon>Gunneridae</taxon>
        <taxon>Pentapetalae</taxon>
        <taxon>rosids</taxon>
        <taxon>fabids</taxon>
        <taxon>Fabales</taxon>
        <taxon>Fabaceae</taxon>
        <taxon>Papilionoideae</taxon>
        <taxon>50 kb inversion clade</taxon>
        <taxon>NPAAA clade</taxon>
        <taxon>Hologalegina</taxon>
        <taxon>IRL clade</taxon>
        <taxon>Trifolieae</taxon>
        <taxon>Medicago</taxon>
    </lineage>
</organism>
<dbReference type="InterPro" id="IPR011989">
    <property type="entry name" value="ARM-like"/>
</dbReference>
<dbReference type="InterPro" id="IPR000225">
    <property type="entry name" value="Armadillo"/>
</dbReference>
<evidence type="ECO:0000256" key="4">
    <source>
        <dbReference type="ARBA" id="ARBA00022927"/>
    </source>
</evidence>
<evidence type="ECO:0000256" key="6">
    <source>
        <dbReference type="PROSITE-ProRule" id="PRU00259"/>
    </source>
</evidence>
<dbReference type="PANTHER" id="PTHR23316">
    <property type="entry name" value="IMPORTIN ALPHA"/>
    <property type="match status" value="1"/>
</dbReference>
<keyword evidence="3" id="KW-0677">Repeat</keyword>
<dbReference type="GO" id="GO:0005634">
    <property type="term" value="C:nucleus"/>
    <property type="evidence" value="ECO:0000318"/>
    <property type="project" value="GO_Central"/>
</dbReference>
<dbReference type="Gene3D" id="1.25.10.10">
    <property type="entry name" value="Leucine-rich Repeat Variant"/>
    <property type="match status" value="1"/>
</dbReference>
<dbReference type="HOGENOM" id="CLU_018084_5_0_1"/>
<evidence type="ECO:0000256" key="7">
    <source>
        <dbReference type="SAM" id="MobiDB-lite"/>
    </source>
</evidence>
<dbReference type="STRING" id="3880.A0A072U5T1"/>
<evidence type="ECO:0000313" key="9">
    <source>
        <dbReference type="EnsemblPlants" id="KEH24493"/>
    </source>
</evidence>
<dbReference type="EnsemblPlants" id="KEH24493">
    <property type="protein sequence ID" value="KEH24493"/>
    <property type="gene ID" value="MTR_7g112160"/>
</dbReference>
<dbReference type="AlphaFoldDB" id="A0A072U5T1"/>
<dbReference type="EMBL" id="CM001223">
    <property type="protein sequence ID" value="KEH24493.1"/>
    <property type="molecule type" value="Genomic_DNA"/>
</dbReference>
<proteinExistence type="inferred from homology"/>
<dbReference type="GO" id="GO:0005737">
    <property type="term" value="C:cytoplasm"/>
    <property type="evidence" value="ECO:0007669"/>
    <property type="project" value="InterPro"/>
</dbReference>
<reference evidence="9" key="3">
    <citation type="submission" date="2015-04" db="UniProtKB">
        <authorList>
            <consortium name="EnsemblPlants"/>
        </authorList>
    </citation>
    <scope>IDENTIFICATION</scope>
    <source>
        <strain evidence="9">cv. Jemalong A17</strain>
    </source>
</reference>
<dbReference type="SUPFAM" id="SSF48371">
    <property type="entry name" value="ARM repeat"/>
    <property type="match status" value="1"/>
</dbReference>
<evidence type="ECO:0000256" key="2">
    <source>
        <dbReference type="ARBA" id="ARBA00022448"/>
    </source>
</evidence>
<name>A0A072U5T1_MEDTR</name>
<dbReference type="InterPro" id="IPR024931">
    <property type="entry name" value="Importin_alpha"/>
</dbReference>
<accession>A0A072U5T1</accession>
<evidence type="ECO:0000256" key="5">
    <source>
        <dbReference type="PIRNR" id="PIRNR005673"/>
    </source>
</evidence>
<gene>
    <name evidence="8" type="ordered locus">MTR_7g112160</name>
</gene>
<dbReference type="Proteomes" id="UP000002051">
    <property type="component" value="Unassembled WGS sequence"/>
</dbReference>
<sequence length="507" mass="56030">MSLRDDTSSASSSSQRKNVSTGVESEDGHRRWRDRGFNMIRKNILPGKPSFSKRRKFFREDTSSPMPTEDPPFPVYISDADYKDIMAKAQTVLAMKKDLLSDDPAAQLEAATQFGKLLSGGYIRLIDKVKQADVVRRFVQFLKRDDMPQLQSMAAWTLINVTAGLSEHTNTVIEHGAVPLLVKLLSSGSDDGKEQALWALGNIAGSSETAKDVVLNHGALPPLLSLLWNPSATEKSTWRIAIWAFANVIPGKLPLTLEDQVGKTLPGLRELLLMPDELVLLYACSILYWITRDGSGKMVQAILEGNFCPRLVELLLYPKSEVVVTALHALGEIACRNDAQTQVLINSGALLCLKDLLTQSDKIILQEACFVILNIAGGNIAQKQDVIDADLISSLVRLTKADFEIRKEAVWAICNVTEGTHEHIRYLVRNGCIEALCDQLTSTDADMLGLCLTGLYNILKAGEINKDKIKECAGLDKIKRLQSCNMAVYILKTYFPEDLEAIAEEKP</sequence>
<evidence type="ECO:0000313" key="8">
    <source>
        <dbReference type="EMBL" id="KEH24493.1"/>
    </source>
</evidence>
<evidence type="ECO:0000256" key="1">
    <source>
        <dbReference type="ARBA" id="ARBA00010394"/>
    </source>
</evidence>